<name>A0A0A8XW81_ARUDO</name>
<accession>A0A0A8XW81</accession>
<protein>
    <submittedName>
        <fullName evidence="1">Uncharacterized protein</fullName>
    </submittedName>
</protein>
<reference evidence="1" key="1">
    <citation type="submission" date="2014-09" db="EMBL/GenBank/DDBJ databases">
        <authorList>
            <person name="Magalhaes I.L.F."/>
            <person name="Oliveira U."/>
            <person name="Santos F.R."/>
            <person name="Vidigal T.H.D.A."/>
            <person name="Brescovit A.D."/>
            <person name="Santos A.J."/>
        </authorList>
    </citation>
    <scope>NUCLEOTIDE SEQUENCE</scope>
    <source>
        <tissue evidence="1">Shoot tissue taken approximately 20 cm above the soil surface</tissue>
    </source>
</reference>
<reference evidence="1" key="2">
    <citation type="journal article" date="2015" name="Data Brief">
        <title>Shoot transcriptome of the giant reed, Arundo donax.</title>
        <authorList>
            <person name="Barrero R.A."/>
            <person name="Guerrero F.D."/>
            <person name="Moolhuijzen P."/>
            <person name="Goolsby J.A."/>
            <person name="Tidwell J."/>
            <person name="Bellgard S.E."/>
            <person name="Bellgard M.I."/>
        </authorList>
    </citation>
    <scope>NUCLEOTIDE SEQUENCE</scope>
    <source>
        <tissue evidence="1">Shoot tissue taken approximately 20 cm above the soil surface</tissue>
    </source>
</reference>
<evidence type="ECO:0000313" key="1">
    <source>
        <dbReference type="EMBL" id="JAD18254.1"/>
    </source>
</evidence>
<proteinExistence type="predicted"/>
<organism evidence="1">
    <name type="scientific">Arundo donax</name>
    <name type="common">Giant reed</name>
    <name type="synonym">Donax arundinaceus</name>
    <dbReference type="NCBI Taxonomy" id="35708"/>
    <lineage>
        <taxon>Eukaryota</taxon>
        <taxon>Viridiplantae</taxon>
        <taxon>Streptophyta</taxon>
        <taxon>Embryophyta</taxon>
        <taxon>Tracheophyta</taxon>
        <taxon>Spermatophyta</taxon>
        <taxon>Magnoliopsida</taxon>
        <taxon>Liliopsida</taxon>
        <taxon>Poales</taxon>
        <taxon>Poaceae</taxon>
        <taxon>PACMAD clade</taxon>
        <taxon>Arundinoideae</taxon>
        <taxon>Arundineae</taxon>
        <taxon>Arundo</taxon>
    </lineage>
</organism>
<dbReference type="AlphaFoldDB" id="A0A0A8XW81"/>
<sequence length="39" mass="3937">MRGRSGILIFLGEGYSASDQFVAESFGVQVASGIAGGSD</sequence>
<dbReference type="EMBL" id="GBRH01279641">
    <property type="protein sequence ID" value="JAD18254.1"/>
    <property type="molecule type" value="Transcribed_RNA"/>
</dbReference>